<keyword evidence="2" id="KW-1185">Reference proteome</keyword>
<dbReference type="Pfam" id="PF09549">
    <property type="entry name" value="RE_Bpu10I"/>
    <property type="match status" value="1"/>
</dbReference>
<dbReference type="InterPro" id="IPR018577">
    <property type="entry name" value="Restrct_endonuc_II_Bpu10I"/>
</dbReference>
<organism evidence="1 2">
    <name type="scientific">Candidatus Magnetobacterium casense</name>
    <dbReference type="NCBI Taxonomy" id="1455061"/>
    <lineage>
        <taxon>Bacteria</taxon>
        <taxon>Pseudomonadati</taxon>
        <taxon>Nitrospirota</taxon>
        <taxon>Thermodesulfovibrionia</taxon>
        <taxon>Thermodesulfovibrionales</taxon>
        <taxon>Candidatus Magnetobacteriaceae</taxon>
        <taxon>Candidatus Magnetobacterium</taxon>
    </lineage>
</organism>
<keyword evidence="1" id="KW-0540">Nuclease</keyword>
<dbReference type="EMBL" id="JABXWD010000001">
    <property type="protein sequence ID" value="MBV6339962.1"/>
    <property type="molecule type" value="Genomic_DNA"/>
</dbReference>
<evidence type="ECO:0000313" key="1">
    <source>
        <dbReference type="EMBL" id="MBV6339962.1"/>
    </source>
</evidence>
<dbReference type="GO" id="GO:0004519">
    <property type="term" value="F:endonuclease activity"/>
    <property type="evidence" value="ECO:0007669"/>
    <property type="project" value="UniProtKB-KW"/>
</dbReference>
<dbReference type="Proteomes" id="UP001196980">
    <property type="component" value="Unassembled WGS sequence"/>
</dbReference>
<keyword evidence="1" id="KW-0255">Endonuclease</keyword>
<gene>
    <name evidence="1" type="ORF">HWQ67_00025</name>
</gene>
<sequence>MFVHGNNLEQKENHQTKYRDAKSRQYLTEIRLQYDQWKQTNIDLKGPFLLKTDSDLLILEKRTKLLNDYKNFIDQQEYAEQFDSRSNLHSSVLEEFMYYLFKDMVADFSEHALIGKSHTFKDLFFKSNSYKSMLTTPNVLIEKKDHDFAIGVRINADFKCFEQSTTQSETWDIPAVTVECKTYLDKTMLQDASTAAELLKHRNPNALYIIVAEWLKLTEAVNLRKFKIDQIYVLRKQKNTDREFRYLDSYTKRPIYEDTVEHLFHFVRDFLTEDWEGGINHRLAKGYLL</sequence>
<protein>
    <submittedName>
        <fullName evidence="1">Bpu10I family restriction endonuclease</fullName>
    </submittedName>
</protein>
<dbReference type="RefSeq" id="WP_218250582.1">
    <property type="nucleotide sequence ID" value="NZ_JABXWD010000001.1"/>
</dbReference>
<comment type="caution">
    <text evidence="1">The sequence shown here is derived from an EMBL/GenBank/DDBJ whole genome shotgun (WGS) entry which is preliminary data.</text>
</comment>
<proteinExistence type="predicted"/>
<name>A0ABS6RTL7_9BACT</name>
<keyword evidence="1" id="KW-0378">Hydrolase</keyword>
<reference evidence="1 2" key="1">
    <citation type="journal article" date="2020" name="J Geophys Res Biogeosci">
        <title>Magnetotaxis as an Adaptation to Enable Bacterial Shuttling of Microbial Sulfur and Sulfur Cycling Across Aquatic Oxic#Anoxic Interfaces.</title>
        <authorList>
            <person name="Li J."/>
            <person name="Liu P."/>
            <person name="Wang J."/>
            <person name="Roberts A.P."/>
            <person name="Pan Y."/>
        </authorList>
    </citation>
    <scope>NUCLEOTIDE SEQUENCE [LARGE SCALE GENOMIC DNA]</scope>
    <source>
        <strain evidence="1 2">MYR-1_YQ</strain>
    </source>
</reference>
<accession>A0ABS6RTL7</accession>
<evidence type="ECO:0000313" key="2">
    <source>
        <dbReference type="Proteomes" id="UP001196980"/>
    </source>
</evidence>